<comment type="caution">
    <text evidence="8">The sequence shown here is derived from an EMBL/GenBank/DDBJ whole genome shotgun (WGS) entry which is preliminary data.</text>
</comment>
<keyword evidence="5" id="KW-1133">Transmembrane helix</keyword>
<gene>
    <name evidence="8" type="ORF">PVAG01_06085</name>
</gene>
<evidence type="ECO:0000259" key="7">
    <source>
        <dbReference type="Pfam" id="PF13193"/>
    </source>
</evidence>
<dbReference type="Pfam" id="PF00501">
    <property type="entry name" value="AMP-binding"/>
    <property type="match status" value="1"/>
</dbReference>
<keyword evidence="2" id="KW-0436">Ligase</keyword>
<protein>
    <submittedName>
        <fullName evidence="8">Long-chain fatty acid</fullName>
    </submittedName>
</protein>
<evidence type="ECO:0000256" key="3">
    <source>
        <dbReference type="ARBA" id="ARBA00022741"/>
    </source>
</evidence>
<dbReference type="InterPro" id="IPR020845">
    <property type="entry name" value="AMP-binding_CS"/>
</dbReference>
<dbReference type="EMBL" id="JBFCZG010000005">
    <property type="protein sequence ID" value="KAL3421929.1"/>
    <property type="molecule type" value="Genomic_DNA"/>
</dbReference>
<keyword evidence="3" id="KW-0547">Nucleotide-binding</keyword>
<evidence type="ECO:0000313" key="8">
    <source>
        <dbReference type="EMBL" id="KAL3421929.1"/>
    </source>
</evidence>
<dbReference type="InterPro" id="IPR000873">
    <property type="entry name" value="AMP-dep_synth/lig_dom"/>
</dbReference>
<sequence length="627" mass="69567">MPVPLALATPAAIAGLAYMNAKLCVGHDYRLIGSALMAQAKTAIRERRDRLNLFYALESNATGKLANYPFMIFEGQQWTYRETYDIALKYGTWLKKEYNIQPKEIVAMDFMNGHYFIFLWFGLWSIGAKPAFINYNLSGKALIHCIQASGARLVLVDPEVAKNVGDNVKSSLPGVIFQTFNSTLEAMLLSVEAVRQPDSDRSEVQARNIAILIYTSGTTGLPKPAIVSWLKATVGSEHVASWMGLRQSDVYYTCMPLYHSSAALLGVLTALAGGATIAIGKKFSTKTFWDEVRISKATCIQYVGETCRYLLAAPPQIDPVTSANLDQQNNVRVAFGNGLRPEIWNRFKERFGIETIAEFYAATEGAGGSFNYSKNDFGKGAIGRHGTLASLILGPNTAMVELDWETEQPWRDPKTGLCKRVKPGEPGEALYRLDPTDVHKRFQGYYGNSNSTRSKIMYDVLAKGDAWFRTGDMLSLDSEGRTYFSDRLGDTFRWKSENVSTSEVSECLGEHPLVQEANVYGVEIAHHDGRAGCVALVLGGEPNDQLLQSLADHVQKRLPRFAVPLFLRITKQIQSTGTNKQQKHVVRAEGVDPQMVGSDALYWLRNGTYVKFGVSDWERVKAGEVKL</sequence>
<feature type="transmembrane region" description="Helical" evidence="5">
    <location>
        <begin position="257"/>
        <end position="279"/>
    </location>
</feature>
<keyword evidence="9" id="KW-1185">Reference proteome</keyword>
<proteinExistence type="inferred from homology"/>
<evidence type="ECO:0000256" key="5">
    <source>
        <dbReference type="SAM" id="Phobius"/>
    </source>
</evidence>
<evidence type="ECO:0000256" key="2">
    <source>
        <dbReference type="ARBA" id="ARBA00022598"/>
    </source>
</evidence>
<organism evidence="8 9">
    <name type="scientific">Phlyctema vagabunda</name>
    <dbReference type="NCBI Taxonomy" id="108571"/>
    <lineage>
        <taxon>Eukaryota</taxon>
        <taxon>Fungi</taxon>
        <taxon>Dikarya</taxon>
        <taxon>Ascomycota</taxon>
        <taxon>Pezizomycotina</taxon>
        <taxon>Leotiomycetes</taxon>
        <taxon>Helotiales</taxon>
        <taxon>Dermateaceae</taxon>
        <taxon>Phlyctema</taxon>
    </lineage>
</organism>
<dbReference type="Gene3D" id="3.40.50.12780">
    <property type="entry name" value="N-terminal domain of ligase-like"/>
    <property type="match status" value="1"/>
</dbReference>
<keyword evidence="5" id="KW-0472">Membrane</keyword>
<dbReference type="Proteomes" id="UP001629113">
    <property type="component" value="Unassembled WGS sequence"/>
</dbReference>
<dbReference type="Gene3D" id="3.30.300.30">
    <property type="match status" value="1"/>
</dbReference>
<dbReference type="SUPFAM" id="SSF56801">
    <property type="entry name" value="Acetyl-CoA synthetase-like"/>
    <property type="match status" value="1"/>
</dbReference>
<dbReference type="PROSITE" id="PS00455">
    <property type="entry name" value="AMP_BINDING"/>
    <property type="match status" value="1"/>
</dbReference>
<dbReference type="InterPro" id="IPR042099">
    <property type="entry name" value="ANL_N_sf"/>
</dbReference>
<comment type="similarity">
    <text evidence="1">Belongs to the ATP-dependent AMP-binding enzyme family.</text>
</comment>
<evidence type="ECO:0000313" key="9">
    <source>
        <dbReference type="Proteomes" id="UP001629113"/>
    </source>
</evidence>
<name>A0ABR4PF32_9HELO</name>
<feature type="domain" description="AMP-dependent synthetase/ligase" evidence="6">
    <location>
        <begin position="64"/>
        <end position="416"/>
    </location>
</feature>
<evidence type="ECO:0000259" key="6">
    <source>
        <dbReference type="Pfam" id="PF00501"/>
    </source>
</evidence>
<dbReference type="Pfam" id="PF13193">
    <property type="entry name" value="AMP-binding_C"/>
    <property type="match status" value="1"/>
</dbReference>
<evidence type="ECO:0000256" key="1">
    <source>
        <dbReference type="ARBA" id="ARBA00006432"/>
    </source>
</evidence>
<reference evidence="8 9" key="1">
    <citation type="submission" date="2024-06" db="EMBL/GenBank/DDBJ databases">
        <title>Complete genome of Phlyctema vagabunda strain 19-DSS-EL-015.</title>
        <authorList>
            <person name="Fiorenzani C."/>
        </authorList>
    </citation>
    <scope>NUCLEOTIDE SEQUENCE [LARGE SCALE GENOMIC DNA]</scope>
    <source>
        <strain evidence="8 9">19-DSS-EL-015</strain>
    </source>
</reference>
<dbReference type="InterPro" id="IPR045851">
    <property type="entry name" value="AMP-bd_C_sf"/>
</dbReference>
<dbReference type="PANTHER" id="PTHR43107">
    <property type="entry name" value="LONG-CHAIN FATTY ACID TRANSPORT PROTEIN"/>
    <property type="match status" value="1"/>
</dbReference>
<accession>A0ABR4PF32</accession>
<feature type="domain" description="AMP-binding enzyme C-terminal" evidence="7">
    <location>
        <begin position="503"/>
        <end position="580"/>
    </location>
</feature>
<evidence type="ECO:0000256" key="4">
    <source>
        <dbReference type="ARBA" id="ARBA00022840"/>
    </source>
</evidence>
<keyword evidence="4" id="KW-0067">ATP-binding</keyword>
<dbReference type="InterPro" id="IPR025110">
    <property type="entry name" value="AMP-bd_C"/>
</dbReference>
<dbReference type="PANTHER" id="PTHR43107:SF15">
    <property type="entry name" value="FATTY ACID TRANSPORT PROTEIN 3, ISOFORM A"/>
    <property type="match status" value="1"/>
</dbReference>
<keyword evidence="5" id="KW-0812">Transmembrane</keyword>